<evidence type="ECO:0000313" key="5">
    <source>
        <dbReference type="Proteomes" id="UP000294855"/>
    </source>
</evidence>
<gene>
    <name evidence="4" type="ORF">C7391_1576</name>
</gene>
<evidence type="ECO:0000256" key="1">
    <source>
        <dbReference type="SAM" id="MobiDB-lite"/>
    </source>
</evidence>
<reference evidence="4 5" key="1">
    <citation type="submission" date="2019-03" db="EMBL/GenBank/DDBJ databases">
        <title>Genomic Encyclopedia of Type Strains, Phase IV (KMG-IV): sequencing the most valuable type-strain genomes for metagenomic binning, comparative biology and taxonomic classification.</title>
        <authorList>
            <person name="Goeker M."/>
        </authorList>
    </citation>
    <scope>NUCLEOTIDE SEQUENCE [LARGE SCALE GENOMIC DNA]</scope>
    <source>
        <strain evidence="4 5">DSM 13328</strain>
    </source>
</reference>
<keyword evidence="5" id="KW-1185">Reference proteome</keyword>
<feature type="transmembrane region" description="Helical" evidence="2">
    <location>
        <begin position="482"/>
        <end position="501"/>
    </location>
</feature>
<dbReference type="OrthoDB" id="103676at2157"/>
<feature type="domain" description="GLUG" evidence="3">
    <location>
        <begin position="268"/>
        <end position="293"/>
    </location>
</feature>
<dbReference type="AlphaFoldDB" id="A0A484F276"/>
<evidence type="ECO:0000256" key="2">
    <source>
        <dbReference type="SAM" id="Phobius"/>
    </source>
</evidence>
<keyword evidence="2" id="KW-0812">Transmembrane</keyword>
<organism evidence="4 5">
    <name type="scientific">Methanimicrococcus blatticola</name>
    <dbReference type="NCBI Taxonomy" id="91560"/>
    <lineage>
        <taxon>Archaea</taxon>
        <taxon>Methanobacteriati</taxon>
        <taxon>Methanobacteriota</taxon>
        <taxon>Stenosarchaea group</taxon>
        <taxon>Methanomicrobia</taxon>
        <taxon>Methanosarcinales</taxon>
        <taxon>Methanosarcinaceae</taxon>
        <taxon>Methanimicrococcus</taxon>
    </lineage>
</organism>
<dbReference type="RefSeq" id="WP_133518013.1">
    <property type="nucleotide sequence ID" value="NZ_JAHDUW010000007.1"/>
</dbReference>
<proteinExistence type="predicted"/>
<dbReference type="Pfam" id="PF07581">
    <property type="entry name" value="Glug"/>
    <property type="match status" value="2"/>
</dbReference>
<evidence type="ECO:0000259" key="3">
    <source>
        <dbReference type="Pfam" id="PF07581"/>
    </source>
</evidence>
<evidence type="ECO:0000313" key="4">
    <source>
        <dbReference type="EMBL" id="TDQ67602.1"/>
    </source>
</evidence>
<feature type="domain" description="GLUG" evidence="3">
    <location>
        <begin position="168"/>
        <end position="193"/>
    </location>
</feature>
<protein>
    <submittedName>
        <fullName evidence="4">GLUG motif-containing protein</fullName>
    </submittedName>
</protein>
<keyword evidence="2" id="KW-0472">Membrane</keyword>
<dbReference type="EMBL" id="SNYS01000011">
    <property type="protein sequence ID" value="TDQ67602.1"/>
    <property type="molecule type" value="Genomic_DNA"/>
</dbReference>
<name>A0A484F276_9EURY</name>
<dbReference type="InterPro" id="IPR011493">
    <property type="entry name" value="GLUG"/>
</dbReference>
<dbReference type="Proteomes" id="UP000294855">
    <property type="component" value="Unassembled WGS sequence"/>
</dbReference>
<comment type="caution">
    <text evidence="4">The sequence shown here is derived from an EMBL/GenBank/DDBJ whole genome shotgun (WGS) entry which is preliminary data.</text>
</comment>
<keyword evidence="2" id="KW-1133">Transmembrane helix</keyword>
<accession>A0A484F276</accession>
<sequence length="507" mass="54113">MNYKPICLLIMILTLLLLLTGAAAATPVNKIYDLNDLKNIGNTDYKDEWTMDANYILMKNISISDGIWNSIGNQSHPFKGSFNGNGKTITFTEDVVFNSDSGGYGLFAKTSGNAKLENISLIVEGNLTIEDEEGNDNFGVLVGYCANSGQITISKCSLNLDEECFMKGNRNVGGLIGRFDRGTVENCVVVGDIETTNSAAGGLIGFMNLSDGNVLVQNCSAFGSVATDKYGAGGLIGIVKVVSDQINSDQIKIENCYASVTTESKADGGTSGGLIGELWAGSVNNCYATGNVTANIGFSGGLIGQVVNNVRTDMKVTNCYATGTVIGLKKGGLVGKISESGWYIDDSFYLSEEPEEGDFNDLGNAVSIEQLKSIDAFTVKKEDDGFIEGDGWSISSSYDPEKTWFILEGRDYPKLSWQYKAPSNGGSGTGQAVVINSTDEIPDLTDNTIHDSSEIPSLSEEDDDVSKSGYDVEDNTGPDWKLYLIIGIGLIVVISGVAYFLNKRNGA</sequence>
<dbReference type="Gene3D" id="2.160.20.110">
    <property type="match status" value="1"/>
</dbReference>
<feature type="region of interest" description="Disordered" evidence="1">
    <location>
        <begin position="442"/>
        <end position="472"/>
    </location>
</feature>